<evidence type="ECO:0000313" key="2">
    <source>
        <dbReference type="Proteomes" id="UP000015530"/>
    </source>
</evidence>
<dbReference type="Proteomes" id="UP000015530">
    <property type="component" value="Unassembled WGS sequence"/>
</dbReference>
<dbReference type="HOGENOM" id="CLU_1570505_0_0_1"/>
<sequence>MAEAIGLAASLIAILELSVKSIGYIQAAKGATKERAQLTAEIQFCQVIVGGLRDVSDNAGWQKTMEVLIRPGAPLKLLEETLRHLVQKLSPPPGLRQRLHVLKWPFEEKEIKSILGMMGRQKASLSLALDNNSRLLQDKIVSQLESNAADLEQLKKISRGLKEDLGGILN</sequence>
<dbReference type="STRING" id="1237896.T0KG17"/>
<organism evidence="1 2">
    <name type="scientific">Colletotrichum gloeosporioides (strain Cg-14)</name>
    <name type="common">Anthracnose fungus</name>
    <name type="synonym">Glomerella cingulata</name>
    <dbReference type="NCBI Taxonomy" id="1237896"/>
    <lineage>
        <taxon>Eukaryota</taxon>
        <taxon>Fungi</taxon>
        <taxon>Dikarya</taxon>
        <taxon>Ascomycota</taxon>
        <taxon>Pezizomycotina</taxon>
        <taxon>Sordariomycetes</taxon>
        <taxon>Hypocreomycetidae</taxon>
        <taxon>Glomerellales</taxon>
        <taxon>Glomerellaceae</taxon>
        <taxon>Colletotrichum</taxon>
        <taxon>Colletotrichum gloeosporioides species complex</taxon>
    </lineage>
</organism>
<dbReference type="OMA" id="MEVLIRP"/>
<gene>
    <name evidence="1" type="ORF">CGLO_08498</name>
</gene>
<name>T0KG17_COLGC</name>
<comment type="caution">
    <text evidence="1">The sequence shown here is derived from an EMBL/GenBank/DDBJ whole genome shotgun (WGS) entry which is preliminary data.</text>
</comment>
<proteinExistence type="predicted"/>
<evidence type="ECO:0000313" key="1">
    <source>
        <dbReference type="EMBL" id="EQB51918.1"/>
    </source>
</evidence>
<dbReference type="OrthoDB" id="195446at2759"/>
<reference evidence="2" key="1">
    <citation type="journal article" date="2013" name="Mol. Plant Microbe Interact.">
        <title>Global aspects of pacC regulation of pathogenicity genes in Colletotrichum gloeosporioides as revealed by transcriptome analysis.</title>
        <authorList>
            <person name="Alkan N."/>
            <person name="Meng X."/>
            <person name="Friedlander G."/>
            <person name="Reuveni E."/>
            <person name="Sukno S."/>
            <person name="Sherman A."/>
            <person name="Thon M."/>
            <person name="Fluhr R."/>
            <person name="Prusky D."/>
        </authorList>
    </citation>
    <scope>NUCLEOTIDE SEQUENCE [LARGE SCALE GENOMIC DNA]</scope>
    <source>
        <strain evidence="2">Cg-14</strain>
    </source>
</reference>
<accession>T0KG17</accession>
<protein>
    <recommendedName>
        <fullName evidence="3">Fungal N-terminal domain-containing protein</fullName>
    </recommendedName>
</protein>
<dbReference type="AlphaFoldDB" id="T0KG17"/>
<dbReference type="EMBL" id="AMYD01001712">
    <property type="protein sequence ID" value="EQB51918.1"/>
    <property type="molecule type" value="Genomic_DNA"/>
</dbReference>
<evidence type="ECO:0008006" key="3">
    <source>
        <dbReference type="Google" id="ProtNLM"/>
    </source>
</evidence>